<dbReference type="Gene3D" id="1.20.5.420">
    <property type="entry name" value="Immunoglobulin FC, subunit C"/>
    <property type="match status" value="1"/>
</dbReference>
<accession>A0A7D8UYU2</accession>
<keyword evidence="13" id="KW-1185">Reference proteome</keyword>
<evidence type="ECO:0000256" key="4">
    <source>
        <dbReference type="ARBA" id="ARBA00022448"/>
    </source>
</evidence>
<evidence type="ECO:0000256" key="5">
    <source>
        <dbReference type="ARBA" id="ARBA00022490"/>
    </source>
</evidence>
<feature type="domain" description="Vta1 C-terminal" evidence="11">
    <location>
        <begin position="441"/>
        <end position="473"/>
    </location>
</feature>
<keyword evidence="8" id="KW-0472">Membrane</keyword>
<evidence type="ECO:0000259" key="10">
    <source>
        <dbReference type="Pfam" id="PF04652"/>
    </source>
</evidence>
<evidence type="ECO:0008006" key="14">
    <source>
        <dbReference type="Google" id="ProtNLM"/>
    </source>
</evidence>
<dbReference type="InterPro" id="IPR044538">
    <property type="entry name" value="Vta1-like"/>
</dbReference>
<dbReference type="AlphaFoldDB" id="A0A7D8UYU2"/>
<comment type="similarity">
    <text evidence="3">Belongs to the VTA1 family.</text>
</comment>
<feature type="compositionally biased region" description="Pro residues" evidence="9">
    <location>
        <begin position="258"/>
        <end position="285"/>
    </location>
</feature>
<keyword evidence="6" id="KW-0967">Endosome</keyword>
<dbReference type="Pfam" id="PF18097">
    <property type="entry name" value="Vta1_C"/>
    <property type="match status" value="1"/>
</dbReference>
<feature type="compositionally biased region" description="Polar residues" evidence="9">
    <location>
        <begin position="289"/>
        <end position="302"/>
    </location>
</feature>
<feature type="compositionally biased region" description="Low complexity" evidence="9">
    <location>
        <begin position="394"/>
        <end position="404"/>
    </location>
</feature>
<keyword evidence="4" id="KW-0813">Transport</keyword>
<evidence type="ECO:0000313" key="13">
    <source>
        <dbReference type="Proteomes" id="UP000473826"/>
    </source>
</evidence>
<name>A0A7D8UYU2_VANHU</name>
<dbReference type="GO" id="GO:0015031">
    <property type="term" value="P:protein transport"/>
    <property type="evidence" value="ECO:0007669"/>
    <property type="project" value="UniProtKB-KW"/>
</dbReference>
<evidence type="ECO:0000256" key="7">
    <source>
        <dbReference type="ARBA" id="ARBA00022927"/>
    </source>
</evidence>
<evidence type="ECO:0000256" key="8">
    <source>
        <dbReference type="ARBA" id="ARBA00023136"/>
    </source>
</evidence>
<proteinExistence type="inferred from homology"/>
<comment type="caution">
    <text evidence="12">The sequence shown here is derived from an EMBL/GenBank/DDBJ whole genome shotgun (WGS) entry which is preliminary data.</text>
</comment>
<dbReference type="GO" id="GO:0010008">
    <property type="term" value="C:endosome membrane"/>
    <property type="evidence" value="ECO:0007669"/>
    <property type="project" value="UniProtKB-SubCell"/>
</dbReference>
<gene>
    <name evidence="12" type="ORF">VHUM_02528</name>
</gene>
<feature type="region of interest" description="Disordered" evidence="9">
    <location>
        <begin position="198"/>
        <end position="440"/>
    </location>
</feature>
<dbReference type="EMBL" id="QKWK01000006">
    <property type="protein sequence ID" value="TXT09054.1"/>
    <property type="molecule type" value="Genomic_DNA"/>
</dbReference>
<feature type="compositionally biased region" description="Low complexity" evidence="9">
    <location>
        <begin position="327"/>
        <end position="339"/>
    </location>
</feature>
<comment type="subcellular location">
    <subcellularLocation>
        <location evidence="2">Cytoplasm</location>
    </subcellularLocation>
    <subcellularLocation>
        <location evidence="1">Endosome membrane</location>
        <topology evidence="1">Peripheral membrane protein</topology>
    </subcellularLocation>
</comment>
<protein>
    <recommendedName>
        <fullName evidence="14">Vta1/callose synthase N-terminal domain-containing protein</fullName>
    </recommendedName>
</protein>
<keyword evidence="5" id="KW-0963">Cytoplasm</keyword>
<keyword evidence="7" id="KW-0653">Protein transport</keyword>
<sequence length="474" mass="49674">MEGVHIPLEAITAELRQPCEQTLRRANELKKVEPVVAYWCSFAAAQKALSTPNRSAEGTKFLMLLLDSLEEMKALLANNEAVTNEAVGSAYMENFALKVFLSADQEDRAGVTGKGTIRKFVVAGQFIEVLRCFEGGLTEEMEQKLQYARWKASDHAKALREGRKPVPGPRESADLNSKIPADVSAIPETAEDELAALGLPSVPGGSREGSFSSQQPPALSPGALSPPTHTLAGLSPPRSLSPAGNTSRQGSFSSQQRPTPPVIGSPQQPTPPVVSSPRSPPPALPPLAKNQSDPGAWSTQATPGVLDDEDAKQLGSPAKSPPPAASPPLARSPPSQSRSPDPKSVRFMGPDGAPLSPAETFTSVNVFPDAPAPPPSEVSARSPPKASVPPPSLPRAAAAPAARSQGLGLSTPAPAPPPAQVPVQLPQPTGPARALTRKETETVQKHAKWAISALDFDDVETARSELLKALALLS</sequence>
<dbReference type="InterPro" id="IPR039431">
    <property type="entry name" value="Vta1/CALS_N"/>
</dbReference>
<dbReference type="InterPro" id="IPR023175">
    <property type="entry name" value="Vta1/CALS_N_sf"/>
</dbReference>
<dbReference type="Pfam" id="PF04652">
    <property type="entry name" value="Vta1"/>
    <property type="match status" value="1"/>
</dbReference>
<dbReference type="Proteomes" id="UP000473826">
    <property type="component" value="Unassembled WGS sequence"/>
</dbReference>
<dbReference type="PANTHER" id="PTHR46009:SF1">
    <property type="entry name" value="VACUOLAR PROTEIN SORTING-ASSOCIATED PROTEIN VTA1 HOMOLOG"/>
    <property type="match status" value="1"/>
</dbReference>
<evidence type="ECO:0000256" key="3">
    <source>
        <dbReference type="ARBA" id="ARBA00007895"/>
    </source>
</evidence>
<evidence type="ECO:0000313" key="12">
    <source>
        <dbReference type="EMBL" id="TXT09054.1"/>
    </source>
</evidence>
<reference evidence="12 13" key="1">
    <citation type="journal article" date="2019" name="PLoS Genet.">
        <title>Convergent evolution of linked mating-type loci in basidiomycete fungi.</title>
        <authorList>
            <person name="Sun S."/>
            <person name="Coelho M.A."/>
            <person name="Heitman J."/>
            <person name="Nowrousian M."/>
        </authorList>
    </citation>
    <scope>NUCLEOTIDE SEQUENCE [LARGE SCALE GENOMIC DNA]</scope>
    <source>
        <strain evidence="12 13">CBS 4282</strain>
    </source>
</reference>
<feature type="compositionally biased region" description="Polar residues" evidence="9">
    <location>
        <begin position="242"/>
        <end position="257"/>
    </location>
</feature>
<feature type="compositionally biased region" description="Low complexity" evidence="9">
    <location>
        <begin position="216"/>
        <end position="227"/>
    </location>
</feature>
<evidence type="ECO:0000259" key="11">
    <source>
        <dbReference type="Pfam" id="PF18097"/>
    </source>
</evidence>
<dbReference type="OrthoDB" id="391137at2759"/>
<evidence type="ECO:0000256" key="1">
    <source>
        <dbReference type="ARBA" id="ARBA00004481"/>
    </source>
</evidence>
<dbReference type="GO" id="GO:0005771">
    <property type="term" value="C:multivesicular body"/>
    <property type="evidence" value="ECO:0007669"/>
    <property type="project" value="TreeGrafter"/>
</dbReference>
<dbReference type="GO" id="GO:0032511">
    <property type="term" value="P:late endosome to vacuole transport via multivesicular body sorting pathway"/>
    <property type="evidence" value="ECO:0007669"/>
    <property type="project" value="InterPro"/>
</dbReference>
<feature type="region of interest" description="Disordered" evidence="9">
    <location>
        <begin position="158"/>
        <end position="180"/>
    </location>
</feature>
<dbReference type="Gene3D" id="1.25.40.270">
    <property type="entry name" value="Vacuolar protein sorting-associated protein vta1"/>
    <property type="match status" value="1"/>
</dbReference>
<dbReference type="InterPro" id="IPR041212">
    <property type="entry name" value="Vta1_C"/>
</dbReference>
<evidence type="ECO:0000256" key="2">
    <source>
        <dbReference type="ARBA" id="ARBA00004496"/>
    </source>
</evidence>
<dbReference type="PANTHER" id="PTHR46009">
    <property type="entry name" value="VACUOLAR PROTEIN SORTING-ASSOCIATED PROTEIN VTA1 HOMOLOG"/>
    <property type="match status" value="1"/>
</dbReference>
<feature type="domain" description="Vta1/callose synthase N-terminal" evidence="10">
    <location>
        <begin position="21"/>
        <end position="161"/>
    </location>
</feature>
<evidence type="ECO:0000256" key="6">
    <source>
        <dbReference type="ARBA" id="ARBA00022753"/>
    </source>
</evidence>
<evidence type="ECO:0000256" key="9">
    <source>
        <dbReference type="SAM" id="MobiDB-lite"/>
    </source>
</evidence>
<organism evidence="12 13">
    <name type="scientific">Vanrija humicola</name>
    <name type="common">Yeast</name>
    <name type="synonym">Cryptococcus humicola</name>
    <dbReference type="NCBI Taxonomy" id="5417"/>
    <lineage>
        <taxon>Eukaryota</taxon>
        <taxon>Fungi</taxon>
        <taxon>Dikarya</taxon>
        <taxon>Basidiomycota</taxon>
        <taxon>Agaricomycotina</taxon>
        <taxon>Tremellomycetes</taxon>
        <taxon>Trichosporonales</taxon>
        <taxon>Trichosporonaceae</taxon>
        <taxon>Vanrija</taxon>
    </lineage>
</organism>